<name>A0A1V4IJB3_9CLOT</name>
<evidence type="ECO:0000313" key="3">
    <source>
        <dbReference type="Proteomes" id="UP000191056"/>
    </source>
</evidence>
<keyword evidence="2" id="KW-0946">Virion</keyword>
<dbReference type="GO" id="GO:0042601">
    <property type="term" value="C:endospore-forming forespore"/>
    <property type="evidence" value="ECO:0007669"/>
    <property type="project" value="TreeGrafter"/>
</dbReference>
<evidence type="ECO:0000313" key="2">
    <source>
        <dbReference type="EMBL" id="OPJ59999.1"/>
    </source>
</evidence>
<comment type="caution">
    <text evidence="2">The sequence shown here is derived from an EMBL/GenBank/DDBJ whole genome shotgun (WGS) entry which is preliminary data.</text>
</comment>
<dbReference type="NCBIfam" id="TIGR02906">
    <property type="entry name" value="spore_CotS"/>
    <property type="match status" value="1"/>
</dbReference>
<dbReference type="AlphaFoldDB" id="A0A1V4IJB3"/>
<sequence length="355" mass="41769">MGSEILSLQESNLSPEIIKQNVLPYYNLQNGKISVIKFKDTEKQRAVYRIDYNEKSYCLKKVYYDIKDLLYVYSAIEWLYRNNIRVPKLLPTIDNNRFVSYQNMLFILTPWIEGEKCSFDNSDHVIISIKKLAAIHSISRNFQPILGSSPKQGLDDYYISTLKHFQDLLESSNEAFKYKDIFSRQFISSFDTNLRLAKVSLDISNKIDTSELSKSLCHGDYVNKNLIFPEDLDPWIIDFDKCKVDYCAKDLAYFMRRLLKRENTKWNIDLALSVLDNYNEISPLTKSDLRYIISYICFPQKYWKISRDYYKNIHKCNKPAFSTLLSNAVSKSDFQYDFALNIINAVQTKYNMNLM</sequence>
<reference evidence="2 3" key="1">
    <citation type="submission" date="2017-03" db="EMBL/GenBank/DDBJ databases">
        <title>Genome sequence of Clostridium chromiireducens DSM 23318.</title>
        <authorList>
            <person name="Poehlein A."/>
            <person name="Daniel R."/>
        </authorList>
    </citation>
    <scope>NUCLEOTIDE SEQUENCE [LARGE SCALE GENOMIC DNA]</scope>
    <source>
        <strain evidence="2 3">DSM 23318</strain>
    </source>
</reference>
<gene>
    <name evidence="2" type="primary">cotI_4</name>
    <name evidence="2" type="ORF">CLCHR_31850</name>
</gene>
<dbReference type="PANTHER" id="PTHR39179">
    <property type="entry name" value="SPORE COAT PROTEIN I"/>
    <property type="match status" value="1"/>
</dbReference>
<keyword evidence="2" id="KW-0167">Capsid protein</keyword>
<dbReference type="PANTHER" id="PTHR39179:SF1">
    <property type="entry name" value="SPORE COAT PROTEIN I"/>
    <property type="match status" value="1"/>
</dbReference>
<dbReference type="Gene3D" id="3.30.200.20">
    <property type="entry name" value="Phosphorylase Kinase, domain 1"/>
    <property type="match status" value="1"/>
</dbReference>
<organism evidence="2 3">
    <name type="scientific">Clostridium chromiireducens</name>
    <dbReference type="NCBI Taxonomy" id="225345"/>
    <lineage>
        <taxon>Bacteria</taxon>
        <taxon>Bacillati</taxon>
        <taxon>Bacillota</taxon>
        <taxon>Clostridia</taxon>
        <taxon>Eubacteriales</taxon>
        <taxon>Clostridiaceae</taxon>
        <taxon>Clostridium</taxon>
    </lineage>
</organism>
<dbReference type="EMBL" id="MZGT01000044">
    <property type="protein sequence ID" value="OPJ59999.1"/>
    <property type="molecule type" value="Genomic_DNA"/>
</dbReference>
<dbReference type="InterPro" id="IPR011009">
    <property type="entry name" value="Kinase-like_dom_sf"/>
</dbReference>
<dbReference type="STRING" id="225345.CLCHR_31850"/>
<dbReference type="InterPro" id="IPR014255">
    <property type="entry name" value="Spore_coat_CotS"/>
</dbReference>
<dbReference type="Proteomes" id="UP000191056">
    <property type="component" value="Unassembled WGS sequence"/>
</dbReference>
<dbReference type="InterPro" id="IPR047175">
    <property type="entry name" value="CotS-like"/>
</dbReference>
<dbReference type="Gene3D" id="3.90.1200.10">
    <property type="match status" value="1"/>
</dbReference>
<accession>A0A1V4IJB3</accession>
<evidence type="ECO:0000259" key="1">
    <source>
        <dbReference type="Pfam" id="PF01636"/>
    </source>
</evidence>
<dbReference type="Pfam" id="PF01636">
    <property type="entry name" value="APH"/>
    <property type="match status" value="1"/>
</dbReference>
<dbReference type="RefSeq" id="WP_079440797.1">
    <property type="nucleotide sequence ID" value="NZ_JBLZIA010000018.1"/>
</dbReference>
<protein>
    <submittedName>
        <fullName evidence="2">Spore coat protein I</fullName>
    </submittedName>
</protein>
<keyword evidence="3" id="KW-1185">Reference proteome</keyword>
<proteinExistence type="predicted"/>
<dbReference type="InterPro" id="IPR002575">
    <property type="entry name" value="Aminoglycoside_PTrfase"/>
</dbReference>
<feature type="domain" description="Aminoglycoside phosphotransferase" evidence="1">
    <location>
        <begin position="45"/>
        <end position="266"/>
    </location>
</feature>
<dbReference type="SUPFAM" id="SSF56112">
    <property type="entry name" value="Protein kinase-like (PK-like)"/>
    <property type="match status" value="1"/>
</dbReference>
<dbReference type="OrthoDB" id="9771902at2"/>